<evidence type="ECO:0000313" key="1">
    <source>
        <dbReference type="EMBL" id="ETF01387.1"/>
    </source>
</evidence>
<proteinExistence type="predicted"/>
<dbReference type="PATRIC" id="fig|1424334.3.peg.3467"/>
<dbReference type="AlphaFoldDB" id="V8QP05"/>
<comment type="caution">
    <text evidence="1">The sequence shown here is derived from an EMBL/GenBank/DDBJ whole genome shotgun (WGS) entry which is preliminary data.</text>
</comment>
<evidence type="ECO:0000313" key="2">
    <source>
        <dbReference type="Proteomes" id="UP000018733"/>
    </source>
</evidence>
<accession>V8QP05</accession>
<name>V8QP05_9BURK</name>
<dbReference type="HOGENOM" id="CLU_3039633_0_0_4"/>
<gene>
    <name evidence="1" type="ORF">W822_17240</name>
</gene>
<dbReference type="Proteomes" id="UP000018733">
    <property type="component" value="Unassembled WGS sequence"/>
</dbReference>
<reference evidence="1 2" key="1">
    <citation type="journal article" date="2014" name="Genome Announc.">
        <title>Draft Genome Sequence of Advenella kashmirensis Strain W13003, a Polycyclic Aromatic Hydrocarbon-Degrading Bacterium.</title>
        <authorList>
            <person name="Wang X."/>
            <person name="Jin D."/>
            <person name="Zhou L."/>
            <person name="Wu L."/>
            <person name="An W."/>
            <person name="Zhao L."/>
        </authorList>
    </citation>
    <scope>NUCLEOTIDE SEQUENCE [LARGE SCALE GENOMIC DNA]</scope>
    <source>
        <strain evidence="1 2">W13003</strain>
    </source>
</reference>
<protein>
    <submittedName>
        <fullName evidence="1">Uncharacterized protein</fullName>
    </submittedName>
</protein>
<sequence length="54" mass="5969">MLRFSRADPVQQSTALNEDCVLCTQAHRLLPDMLAHASLNVLLKTNIFTTDVGV</sequence>
<dbReference type="EMBL" id="AYXT01000012">
    <property type="protein sequence ID" value="ETF01387.1"/>
    <property type="molecule type" value="Genomic_DNA"/>
</dbReference>
<keyword evidence="2" id="KW-1185">Reference proteome</keyword>
<organism evidence="1 2">
    <name type="scientific">Advenella kashmirensis W13003</name>
    <dbReference type="NCBI Taxonomy" id="1424334"/>
    <lineage>
        <taxon>Bacteria</taxon>
        <taxon>Pseudomonadati</taxon>
        <taxon>Pseudomonadota</taxon>
        <taxon>Betaproteobacteria</taxon>
        <taxon>Burkholderiales</taxon>
        <taxon>Alcaligenaceae</taxon>
    </lineage>
</organism>